<accession>A0A0M4DLN2</accession>
<dbReference type="GeneID" id="97238589"/>
<dbReference type="AlphaFoldDB" id="A0A0M4DLN2"/>
<gene>
    <name evidence="2" type="ORF">SPRI_0051</name>
    <name evidence="3" type="ORF">SPRI_7302</name>
</gene>
<evidence type="ECO:0000256" key="1">
    <source>
        <dbReference type="SAM" id="MobiDB-lite"/>
    </source>
</evidence>
<sequence length="462" mass="50504">MTSSPTVARAIEFLCEHTSSKSRVLALLAHDHGPSSLTAVLTCKNPEHAFEATGILRRVLALRDAAAVDDELTALTAQMPDAPAGSLRQAVTRAASGTWPAEPGTLLTATDPDSEPFDDEPDSSAAPAAAGHPRLKDLPGKVVRITHLREFHITDEDALLHAAARRGWEPLPASELGDDDPRDLAGAVITLTEDSDVTGSQTLEDQSSAEVLSVEDGDELADWSAAPVVTRFVHGWRLRQQRKRPAAGEQTPNFAALFAVRDCPCKGEDPDCEECGWQLTPRTADLLHTALVLLADQAYDDAHRLGDQFLPDADATTWEVFDRLPPLTWTADHRWRRRMARAFDDLAADLARGKWPEPTCTAEEMALHLAIEDAPTHLEDRPPTDPHHTLPEHGDDYSWDDCSDLLFQDHDVLMLFDPKLGGIADPEDLANQSVGVGDLRAAAWFEPFGSHSVRDPGRGFRR</sequence>
<organism evidence="2">
    <name type="scientific">Streptomyces pristinaespiralis</name>
    <dbReference type="NCBI Taxonomy" id="38300"/>
    <lineage>
        <taxon>Bacteria</taxon>
        <taxon>Bacillati</taxon>
        <taxon>Actinomycetota</taxon>
        <taxon>Actinomycetes</taxon>
        <taxon>Kitasatosporales</taxon>
        <taxon>Streptomycetaceae</taxon>
        <taxon>Streptomyces</taxon>
    </lineage>
</organism>
<dbReference type="Proteomes" id="UP000060513">
    <property type="component" value="Chromosome"/>
</dbReference>
<dbReference type="EMBL" id="CP011340">
    <property type="protein sequence ID" value="ALC18357.1"/>
    <property type="molecule type" value="Genomic_DNA"/>
</dbReference>
<dbReference type="KEGG" id="spri:SPRI_0051"/>
<proteinExistence type="predicted"/>
<dbReference type="EMBL" id="CP011340">
    <property type="protein sequence ID" value="ALC25608.1"/>
    <property type="molecule type" value="Genomic_DNA"/>
</dbReference>
<reference evidence="2 4" key="1">
    <citation type="submission" date="2015-08" db="EMBL/GenBank/DDBJ databases">
        <title>Genome sequence of the pristinamycin over-producing bacterium Streptomyces pristinaespiralis HCCB10218.</title>
        <authorList>
            <person name="Tian J."/>
            <person name="Yang J."/>
            <person name="Li L."/>
            <person name="Ruan L."/>
            <person name="Wei W."/>
            <person name="Zheng G."/>
            <person name="Wei Z."/>
            <person name="Yang S."/>
            <person name="Ge M."/>
            <person name="Jiang W."/>
            <person name="Lu Y."/>
        </authorList>
    </citation>
    <scope>NUCLEOTIDE SEQUENCE [LARGE SCALE GENOMIC DNA]</scope>
    <source>
        <strain evidence="2 4">HCCB 10218</strain>
    </source>
</reference>
<evidence type="ECO:0000313" key="3">
    <source>
        <dbReference type="EMBL" id="ALC25608.1"/>
    </source>
</evidence>
<protein>
    <submittedName>
        <fullName evidence="2">TPR repeat-containing protein</fullName>
    </submittedName>
</protein>
<dbReference type="KEGG" id="spri:SPRI_7302"/>
<feature type="compositionally biased region" description="Acidic residues" evidence="1">
    <location>
        <begin position="112"/>
        <end position="122"/>
    </location>
</feature>
<evidence type="ECO:0000313" key="2">
    <source>
        <dbReference type="EMBL" id="ALC18357.1"/>
    </source>
</evidence>
<feature type="region of interest" description="Disordered" evidence="1">
    <location>
        <begin position="89"/>
        <end position="135"/>
    </location>
</feature>
<dbReference type="PATRIC" id="fig|38300.4.peg.55"/>
<dbReference type="RefSeq" id="WP_050791661.1">
    <property type="nucleotide sequence ID" value="NZ_CP011340.1"/>
</dbReference>
<evidence type="ECO:0000313" key="4">
    <source>
        <dbReference type="Proteomes" id="UP000060513"/>
    </source>
</evidence>
<name>A0A0M4DLN2_STRPR</name>